<proteinExistence type="predicted"/>
<evidence type="ECO:0000256" key="1">
    <source>
        <dbReference type="ARBA" id="ARBA00004123"/>
    </source>
</evidence>
<evidence type="ECO:0000259" key="7">
    <source>
        <dbReference type="PROSITE" id="PS51005"/>
    </source>
</evidence>
<feature type="domain" description="NAC" evidence="7">
    <location>
        <begin position="6"/>
        <end position="161"/>
    </location>
</feature>
<sequence length="396" mass="45295">MATSPIPVGYRFRPTDKELINFFLFQKLFAQTDPFNNLEKFSVKECDLYGSLDPWDIWNIYGGDRLKDDWPLYFFTQLKKVSANGSRISRRVGSGTWAGEDSGDTITLGNRVVGFKKRFRYEDKKSPDNGAWIMHEFGIEPSLLRQYKKPDNVVLCRMKKNPVAERKKRKLQQRWCNNISDDEPCMSSKRSKLVEAPAVSNMVQVCQSTEPPVPIWVQQNQQEDAEQIMNSHIAQVLSFETELVDTSLMFDPQELLSSLEHDQVLLESDKLMADQIQEAVLTESESESTIDQSQTPVAEPEIDKAESSDGDDSLCDDLFKDIPVADHQPLESAILMLDQTEEAHSSATMDQPAAVDIQKTVDAHEFVWWDDVLKDIPFSNKISPYDDVNNFWCYDL</sequence>
<dbReference type="PROSITE" id="PS51005">
    <property type="entry name" value="NAC"/>
    <property type="match status" value="1"/>
</dbReference>
<dbReference type="EMBL" id="JANJYI010000003">
    <property type="protein sequence ID" value="KAK2658093.1"/>
    <property type="molecule type" value="Genomic_DNA"/>
</dbReference>
<dbReference type="PANTHER" id="PTHR31989">
    <property type="entry name" value="NAC DOMAIN-CONTAINING PROTEIN 82-RELATED"/>
    <property type="match status" value="1"/>
</dbReference>
<evidence type="ECO:0000313" key="9">
    <source>
        <dbReference type="Proteomes" id="UP001280121"/>
    </source>
</evidence>
<keyword evidence="5" id="KW-0539">Nucleus</keyword>
<reference evidence="8" key="1">
    <citation type="journal article" date="2023" name="Plant J.">
        <title>Genome sequences and population genomics provide insights into the demographic history, inbreeding, and mutation load of two 'living fossil' tree species of Dipteronia.</title>
        <authorList>
            <person name="Feng Y."/>
            <person name="Comes H.P."/>
            <person name="Chen J."/>
            <person name="Zhu S."/>
            <person name="Lu R."/>
            <person name="Zhang X."/>
            <person name="Li P."/>
            <person name="Qiu J."/>
            <person name="Olsen K.M."/>
            <person name="Qiu Y."/>
        </authorList>
    </citation>
    <scope>NUCLEOTIDE SEQUENCE</scope>
    <source>
        <strain evidence="8">KIB01</strain>
    </source>
</reference>
<comment type="caution">
    <text evidence="8">The sequence shown here is derived from an EMBL/GenBank/DDBJ whole genome shotgun (WGS) entry which is preliminary data.</text>
</comment>
<evidence type="ECO:0000256" key="4">
    <source>
        <dbReference type="ARBA" id="ARBA00023163"/>
    </source>
</evidence>
<evidence type="ECO:0000313" key="8">
    <source>
        <dbReference type="EMBL" id="KAK2658093.1"/>
    </source>
</evidence>
<organism evidence="8 9">
    <name type="scientific">Dipteronia dyeriana</name>
    <dbReference type="NCBI Taxonomy" id="168575"/>
    <lineage>
        <taxon>Eukaryota</taxon>
        <taxon>Viridiplantae</taxon>
        <taxon>Streptophyta</taxon>
        <taxon>Embryophyta</taxon>
        <taxon>Tracheophyta</taxon>
        <taxon>Spermatophyta</taxon>
        <taxon>Magnoliopsida</taxon>
        <taxon>eudicotyledons</taxon>
        <taxon>Gunneridae</taxon>
        <taxon>Pentapetalae</taxon>
        <taxon>rosids</taxon>
        <taxon>malvids</taxon>
        <taxon>Sapindales</taxon>
        <taxon>Sapindaceae</taxon>
        <taxon>Hippocastanoideae</taxon>
        <taxon>Acereae</taxon>
        <taxon>Dipteronia</taxon>
    </lineage>
</organism>
<dbReference type="GO" id="GO:0005634">
    <property type="term" value="C:nucleus"/>
    <property type="evidence" value="ECO:0007669"/>
    <property type="project" value="UniProtKB-SubCell"/>
</dbReference>
<keyword evidence="2" id="KW-0805">Transcription regulation</keyword>
<name>A0AAE0CPG8_9ROSI</name>
<evidence type="ECO:0000256" key="3">
    <source>
        <dbReference type="ARBA" id="ARBA00023125"/>
    </source>
</evidence>
<dbReference type="GO" id="GO:0006355">
    <property type="term" value="P:regulation of DNA-templated transcription"/>
    <property type="evidence" value="ECO:0007669"/>
    <property type="project" value="InterPro"/>
</dbReference>
<dbReference type="Pfam" id="PF02365">
    <property type="entry name" value="NAM"/>
    <property type="match status" value="1"/>
</dbReference>
<gene>
    <name evidence="8" type="ORF">Ddye_011145</name>
</gene>
<keyword evidence="9" id="KW-1185">Reference proteome</keyword>
<keyword evidence="4" id="KW-0804">Transcription</keyword>
<dbReference type="InterPro" id="IPR003441">
    <property type="entry name" value="NAC-dom"/>
</dbReference>
<comment type="subcellular location">
    <subcellularLocation>
        <location evidence="1">Nucleus</location>
    </subcellularLocation>
</comment>
<dbReference type="SUPFAM" id="SSF101941">
    <property type="entry name" value="NAC domain"/>
    <property type="match status" value="1"/>
</dbReference>
<dbReference type="InterPro" id="IPR036093">
    <property type="entry name" value="NAC_dom_sf"/>
</dbReference>
<dbReference type="AlphaFoldDB" id="A0AAE0CPG8"/>
<evidence type="ECO:0000256" key="6">
    <source>
        <dbReference type="SAM" id="MobiDB-lite"/>
    </source>
</evidence>
<dbReference type="Gene3D" id="2.170.150.80">
    <property type="entry name" value="NAC domain"/>
    <property type="match status" value="1"/>
</dbReference>
<feature type="compositionally biased region" description="Polar residues" evidence="6">
    <location>
        <begin position="287"/>
        <end position="296"/>
    </location>
</feature>
<dbReference type="Proteomes" id="UP001280121">
    <property type="component" value="Unassembled WGS sequence"/>
</dbReference>
<protein>
    <recommendedName>
        <fullName evidence="7">NAC domain-containing protein</fullName>
    </recommendedName>
</protein>
<evidence type="ECO:0000256" key="5">
    <source>
        <dbReference type="ARBA" id="ARBA00023242"/>
    </source>
</evidence>
<accession>A0AAE0CPG8</accession>
<feature type="region of interest" description="Disordered" evidence="6">
    <location>
        <begin position="280"/>
        <end position="311"/>
    </location>
</feature>
<dbReference type="GO" id="GO:0003677">
    <property type="term" value="F:DNA binding"/>
    <property type="evidence" value="ECO:0007669"/>
    <property type="project" value="UniProtKB-KW"/>
</dbReference>
<evidence type="ECO:0000256" key="2">
    <source>
        <dbReference type="ARBA" id="ARBA00023015"/>
    </source>
</evidence>
<keyword evidence="3" id="KW-0238">DNA-binding</keyword>